<evidence type="ECO:0000256" key="1">
    <source>
        <dbReference type="ARBA" id="ARBA00004585"/>
    </source>
</evidence>
<dbReference type="SUPFAM" id="SSF49503">
    <property type="entry name" value="Cupredoxins"/>
    <property type="match status" value="3"/>
</dbReference>
<dbReference type="Pfam" id="PF04757">
    <property type="entry name" value="Pex2_Pex12"/>
    <property type="match status" value="1"/>
</dbReference>
<evidence type="ECO:0000256" key="13">
    <source>
        <dbReference type="ARBA" id="ARBA00023136"/>
    </source>
</evidence>
<evidence type="ECO:0000313" key="22">
    <source>
        <dbReference type="Proteomes" id="UP000054383"/>
    </source>
</evidence>
<dbReference type="GO" id="GO:0016567">
    <property type="term" value="P:protein ubiquitination"/>
    <property type="evidence" value="ECO:0007669"/>
    <property type="project" value="UniProtKB-ARBA"/>
</dbReference>
<gene>
    <name evidence="21" type="ORF">PISL3812_07272</name>
</gene>
<feature type="compositionally biased region" description="Acidic residues" evidence="15">
    <location>
        <begin position="1137"/>
        <end position="1146"/>
    </location>
</feature>
<keyword evidence="13 16" id="KW-0472">Membrane</keyword>
<evidence type="ECO:0000259" key="18">
    <source>
        <dbReference type="Pfam" id="PF04757"/>
    </source>
</evidence>
<evidence type="ECO:0000256" key="12">
    <source>
        <dbReference type="ARBA" id="ARBA00023008"/>
    </source>
</evidence>
<feature type="transmembrane region" description="Helical" evidence="16">
    <location>
        <begin position="45"/>
        <end position="71"/>
    </location>
</feature>
<dbReference type="Pfam" id="PF07732">
    <property type="entry name" value="Cu-oxidase_3"/>
    <property type="match status" value="1"/>
</dbReference>
<feature type="compositionally biased region" description="Basic and acidic residues" evidence="15">
    <location>
        <begin position="1102"/>
        <end position="1111"/>
    </location>
</feature>
<accession>A0A0U1M3S8</accession>
<evidence type="ECO:0000259" key="17">
    <source>
        <dbReference type="Pfam" id="PF00394"/>
    </source>
</evidence>
<dbReference type="GO" id="GO:0005507">
    <property type="term" value="F:copper ion binding"/>
    <property type="evidence" value="ECO:0007669"/>
    <property type="project" value="InterPro"/>
</dbReference>
<dbReference type="EMBL" id="CVMT01000007">
    <property type="protein sequence ID" value="CRG90229.1"/>
    <property type="molecule type" value="Genomic_DNA"/>
</dbReference>
<dbReference type="Proteomes" id="UP000054383">
    <property type="component" value="Unassembled WGS sequence"/>
</dbReference>
<evidence type="ECO:0000256" key="6">
    <source>
        <dbReference type="ARBA" id="ARBA00022692"/>
    </source>
</evidence>
<comment type="subcellular location">
    <subcellularLocation>
        <location evidence="1">Peroxisome membrane</location>
        <topology evidence="1">Multi-pass membrane protein</topology>
    </subcellularLocation>
</comment>
<evidence type="ECO:0000256" key="11">
    <source>
        <dbReference type="ARBA" id="ARBA00022989"/>
    </source>
</evidence>
<feature type="region of interest" description="Disordered" evidence="15">
    <location>
        <begin position="1089"/>
        <end position="1146"/>
    </location>
</feature>
<evidence type="ECO:0000256" key="7">
    <source>
        <dbReference type="ARBA" id="ARBA00022723"/>
    </source>
</evidence>
<dbReference type="InterPro" id="IPR006845">
    <property type="entry name" value="Pex_N"/>
</dbReference>
<evidence type="ECO:0000256" key="16">
    <source>
        <dbReference type="SAM" id="Phobius"/>
    </source>
</evidence>
<keyword evidence="5" id="KW-0813">Transport</keyword>
<dbReference type="AlphaFoldDB" id="A0A0U1M3S8"/>
<keyword evidence="12" id="KW-0186">Copper</keyword>
<evidence type="ECO:0000256" key="15">
    <source>
        <dbReference type="SAM" id="MobiDB-lite"/>
    </source>
</evidence>
<dbReference type="InterPro" id="IPR045087">
    <property type="entry name" value="Cu-oxidase_fam"/>
</dbReference>
<dbReference type="STRING" id="28573.A0A0U1M3S8"/>
<evidence type="ECO:0000256" key="9">
    <source>
        <dbReference type="ARBA" id="ARBA00022833"/>
    </source>
</evidence>
<comment type="similarity">
    <text evidence="3">Belongs to the pex2/pex10/pex12 family.</text>
</comment>
<comment type="similarity">
    <text evidence="4">Belongs to the multicopper oxidase family.</text>
</comment>
<keyword evidence="8" id="KW-0863">Zinc-finger</keyword>
<keyword evidence="11 16" id="KW-1133">Transmembrane helix</keyword>
<dbReference type="Pfam" id="PF00394">
    <property type="entry name" value="Cu-oxidase"/>
    <property type="match status" value="1"/>
</dbReference>
<evidence type="ECO:0000259" key="20">
    <source>
        <dbReference type="Pfam" id="PF07732"/>
    </source>
</evidence>
<evidence type="ECO:0000256" key="14">
    <source>
        <dbReference type="ARBA" id="ARBA00023140"/>
    </source>
</evidence>
<organism evidence="21 22">
    <name type="scientific">Talaromyces islandicus</name>
    <name type="common">Penicillium islandicum</name>
    <dbReference type="NCBI Taxonomy" id="28573"/>
    <lineage>
        <taxon>Eukaryota</taxon>
        <taxon>Fungi</taxon>
        <taxon>Dikarya</taxon>
        <taxon>Ascomycota</taxon>
        <taxon>Pezizomycotina</taxon>
        <taxon>Eurotiomycetes</taxon>
        <taxon>Eurotiomycetidae</taxon>
        <taxon>Eurotiales</taxon>
        <taxon>Trichocomaceae</taxon>
        <taxon>Talaromyces</taxon>
        <taxon>Talaromyces sect. Islandici</taxon>
    </lineage>
</organism>
<dbReference type="CDD" id="cd13886">
    <property type="entry name" value="CuRO_2_MCO_like_1"/>
    <property type="match status" value="1"/>
</dbReference>
<feature type="domain" description="Plastocyanin-like" evidence="19">
    <location>
        <begin position="515"/>
        <end position="602"/>
    </location>
</feature>
<keyword evidence="9" id="KW-0862">Zinc</keyword>
<dbReference type="GO" id="GO:0005778">
    <property type="term" value="C:peroxisomal membrane"/>
    <property type="evidence" value="ECO:0007669"/>
    <property type="project" value="UniProtKB-SubCell"/>
</dbReference>
<dbReference type="PANTHER" id="PTHR11709">
    <property type="entry name" value="MULTI-COPPER OXIDASE"/>
    <property type="match status" value="1"/>
</dbReference>
<feature type="domain" description="Pex N-terminal" evidence="18">
    <location>
        <begin position="749"/>
        <end position="944"/>
    </location>
</feature>
<feature type="compositionally biased region" description="Low complexity" evidence="15">
    <location>
        <begin position="79"/>
        <end position="96"/>
    </location>
</feature>
<dbReference type="OrthoDB" id="1701437at2759"/>
<keyword evidence="6 16" id="KW-0812">Transmembrane</keyword>
<dbReference type="CDD" id="cd13857">
    <property type="entry name" value="CuRO_1_Diphenol_Ox"/>
    <property type="match status" value="1"/>
</dbReference>
<protein>
    <submittedName>
        <fullName evidence="21">Peroxisomal biogenesis factor 2</fullName>
    </submittedName>
</protein>
<feature type="domain" description="Plastocyanin-like" evidence="20">
    <location>
        <begin position="128"/>
        <end position="242"/>
    </location>
</feature>
<dbReference type="GO" id="GO:0016562">
    <property type="term" value="P:protein import into peroxisome matrix, receptor recycling"/>
    <property type="evidence" value="ECO:0007669"/>
    <property type="project" value="UniProtKB-ARBA"/>
</dbReference>
<feature type="region of interest" description="Disordered" evidence="15">
    <location>
        <begin position="75"/>
        <end position="96"/>
    </location>
</feature>
<keyword evidence="10" id="KW-0653">Protein transport</keyword>
<evidence type="ECO:0000256" key="3">
    <source>
        <dbReference type="ARBA" id="ARBA00008704"/>
    </source>
</evidence>
<evidence type="ECO:0000256" key="8">
    <source>
        <dbReference type="ARBA" id="ARBA00022771"/>
    </source>
</evidence>
<evidence type="ECO:0000256" key="10">
    <source>
        <dbReference type="ARBA" id="ARBA00022927"/>
    </source>
</evidence>
<sequence>MVGQSEVNVLMDNKIAQQNESPSSEMMPSDGSDAAPATKTSRKKLFLLIIISLTLFVVLSIGLGAGLGLGLKHNGKSVPSTSSPSSSAAPAASTAPSWRRDSSEYILDMDSWDINAPPTTRHFDFTVSEIEGYPDGVLRSLYVVNGQYPAPLVRVNRGDRVLVNVTNELGEAVTFHWHGLYQNGTNWMDGTAGITQCPIPSGTSFLYNFTVDMQYGTYWYHSHYKTQYMDGLFGPLIIHAPEEAHYREMYDHDQVVLLNDYYHNMSATYLDAYLAPGNENNEPVPDNGLIQGANYFNCSTLDPSQGHTCYQNSTRAQFNVQQNQRYRFRLINAGGFGMFQFAVDNHTLSVIEADSTMVEPLGVNRLDIAVAERYSVVLNANQSANNYWIRATMDTYCFSTSNPVLNTANIKGILSYTNDTSDPVSGVSAEWPGEDPNVLCVDLNTTLLVPSEPQQAPKADLFFSLQFAFSIRENAIDRAYINGSTWFPSETPTLNVVVPALQAGNATFNQTGVASGYGLSNQYIIDLPSYAVVDVLVTNFDEYSHPFHLHGHQFWVIATSNEQYFDYSAYNSFNQTNPLRRDTVLVDSFGWTLIRFINDNPGIRSESESRHRLSDILGHVEMLDLGPARGKCQAVETITSTRSSPSSFSSVDTDVSASLNNYGAAMTSANFAAAQRRVLERRRLLEAETRTRLADQQRASRVNPATLERLPYPLNRLSGSGLRAWNQIQGREGTRPQFRVGQVDAELLDEELLGLLNGQVGEALKYFGSHIRDDWSSEIHLALRALLFKISIWDHNASYGAALQGLQYVDSRSKSHIPPSPTKWQKSLYGLFTVGGRYAWEKWENWLIDRENGYEEPSRDIRLFSRITNLVSTTHSIAAFASFLVFLVNGRYRTLIDRVLRIRLAPPSNQVSREVSFEYLNRQLVWHAFTEFLLFLLPLVGISRWRRWVSRAWKKAVTAMRVSDSNDGPSEKQGQLAFLPERTCAICYNEQNPTATSEADILGASSGGVIGSAQTDITNPYETIPCGCIYCFVCITERLEAEEGEGWICLRCGEIVKQCKPWNGDVLEEAPRPPTSGKVVGFAVADETVEETQTSEETGFNTERDEVDRSAQFEADDTLHSSNTWSTGEREPWGEDNTNDEPTESK</sequence>
<evidence type="ECO:0000259" key="19">
    <source>
        <dbReference type="Pfam" id="PF07731"/>
    </source>
</evidence>
<keyword evidence="14" id="KW-0576">Peroxisome</keyword>
<keyword evidence="22" id="KW-1185">Reference proteome</keyword>
<evidence type="ECO:0000256" key="2">
    <source>
        <dbReference type="ARBA" id="ARBA00004906"/>
    </source>
</evidence>
<dbReference type="InterPro" id="IPR008972">
    <property type="entry name" value="Cupredoxin"/>
</dbReference>
<proteinExistence type="inferred from homology"/>
<dbReference type="Gene3D" id="2.60.40.420">
    <property type="entry name" value="Cupredoxins - blue copper proteins"/>
    <property type="match status" value="3"/>
</dbReference>
<reference evidence="21 22" key="1">
    <citation type="submission" date="2015-04" db="EMBL/GenBank/DDBJ databases">
        <authorList>
            <person name="Syromyatnikov M.Y."/>
            <person name="Popov V.N."/>
        </authorList>
    </citation>
    <scope>NUCLEOTIDE SEQUENCE [LARGE SCALE GENOMIC DNA]</scope>
    <source>
        <strain evidence="21">WF-38-12</strain>
    </source>
</reference>
<name>A0A0U1M3S8_TALIS</name>
<dbReference type="InterPro" id="IPR001117">
    <property type="entry name" value="Cu-oxidase_2nd"/>
</dbReference>
<comment type="pathway">
    <text evidence="2">Protein modification; protein ubiquitination.</text>
</comment>
<dbReference type="InterPro" id="IPR011706">
    <property type="entry name" value="Cu-oxidase_C"/>
</dbReference>
<feature type="domain" description="Plastocyanin-like" evidence="17">
    <location>
        <begin position="254"/>
        <end position="418"/>
    </location>
</feature>
<dbReference type="GO" id="GO:0008270">
    <property type="term" value="F:zinc ion binding"/>
    <property type="evidence" value="ECO:0007669"/>
    <property type="project" value="UniProtKB-KW"/>
</dbReference>
<keyword evidence="7" id="KW-0479">Metal-binding</keyword>
<dbReference type="Pfam" id="PF07731">
    <property type="entry name" value="Cu-oxidase_2"/>
    <property type="match status" value="1"/>
</dbReference>
<evidence type="ECO:0000313" key="21">
    <source>
        <dbReference type="EMBL" id="CRG90229.1"/>
    </source>
</evidence>
<dbReference type="PANTHER" id="PTHR11709:SF414">
    <property type="entry name" value="ADR239WP"/>
    <property type="match status" value="1"/>
</dbReference>
<evidence type="ECO:0000256" key="4">
    <source>
        <dbReference type="ARBA" id="ARBA00010609"/>
    </source>
</evidence>
<dbReference type="InterPro" id="IPR011707">
    <property type="entry name" value="Cu-oxidase-like_N"/>
</dbReference>
<dbReference type="FunFam" id="2.60.40.420:FF:000045">
    <property type="entry name" value="Laccase 2"/>
    <property type="match status" value="1"/>
</dbReference>
<evidence type="ECO:0000256" key="5">
    <source>
        <dbReference type="ARBA" id="ARBA00022448"/>
    </source>
</evidence>
<dbReference type="GO" id="GO:0016491">
    <property type="term" value="F:oxidoreductase activity"/>
    <property type="evidence" value="ECO:0007669"/>
    <property type="project" value="InterPro"/>
</dbReference>